<dbReference type="InterPro" id="IPR011713">
    <property type="entry name" value="Leu-rich_rpt_3"/>
</dbReference>
<dbReference type="SMART" id="SM00255">
    <property type="entry name" value="TIR"/>
    <property type="match status" value="1"/>
</dbReference>
<dbReference type="EMBL" id="JBEDUW010000001">
    <property type="protein sequence ID" value="KAK9950443.1"/>
    <property type="molecule type" value="Genomic_DNA"/>
</dbReference>
<dbReference type="AlphaFoldDB" id="A0AAW1YPG2"/>
<dbReference type="InterPro" id="IPR044974">
    <property type="entry name" value="Disease_R_plants"/>
</dbReference>
<organism evidence="6 7">
    <name type="scientific">Rubus argutus</name>
    <name type="common">Southern blackberry</name>
    <dbReference type="NCBI Taxonomy" id="59490"/>
    <lineage>
        <taxon>Eukaryota</taxon>
        <taxon>Viridiplantae</taxon>
        <taxon>Streptophyta</taxon>
        <taxon>Embryophyta</taxon>
        <taxon>Tracheophyta</taxon>
        <taxon>Spermatophyta</taxon>
        <taxon>Magnoliopsida</taxon>
        <taxon>eudicotyledons</taxon>
        <taxon>Gunneridae</taxon>
        <taxon>Pentapetalae</taxon>
        <taxon>rosids</taxon>
        <taxon>fabids</taxon>
        <taxon>Rosales</taxon>
        <taxon>Rosaceae</taxon>
        <taxon>Rosoideae</taxon>
        <taxon>Rosoideae incertae sedis</taxon>
        <taxon>Rubus</taxon>
    </lineage>
</organism>
<evidence type="ECO:0000256" key="3">
    <source>
        <dbReference type="ARBA" id="ARBA00022821"/>
    </source>
</evidence>
<dbReference type="PANTHER" id="PTHR11017:SF574">
    <property type="entry name" value="ADP-RIBOSYL CYCLASE_CYCLIC ADP-RIBOSE HYDROLASE"/>
    <property type="match status" value="1"/>
</dbReference>
<keyword evidence="3" id="KW-0611">Plant defense</keyword>
<evidence type="ECO:0000259" key="5">
    <source>
        <dbReference type="PROSITE" id="PS50104"/>
    </source>
</evidence>
<dbReference type="Pfam" id="PF00931">
    <property type="entry name" value="NB-ARC"/>
    <property type="match status" value="1"/>
</dbReference>
<accession>A0AAW1YPG2</accession>
<dbReference type="InterPro" id="IPR036390">
    <property type="entry name" value="WH_DNA-bd_sf"/>
</dbReference>
<dbReference type="InterPro" id="IPR035897">
    <property type="entry name" value="Toll_tir_struct_dom_sf"/>
</dbReference>
<protein>
    <recommendedName>
        <fullName evidence="5">TIR domain-containing protein</fullName>
    </recommendedName>
</protein>
<dbReference type="InterPro" id="IPR027417">
    <property type="entry name" value="P-loop_NTPase"/>
</dbReference>
<dbReference type="SUPFAM" id="SSF46785">
    <property type="entry name" value="Winged helix' DNA-binding domain"/>
    <property type="match status" value="1"/>
</dbReference>
<dbReference type="InterPro" id="IPR042197">
    <property type="entry name" value="Apaf_helical"/>
</dbReference>
<keyword evidence="4" id="KW-0520">NAD</keyword>
<reference evidence="6 7" key="1">
    <citation type="journal article" date="2023" name="G3 (Bethesda)">
        <title>A chromosome-length genome assembly and annotation of blackberry (Rubus argutus, cv. 'Hillquist').</title>
        <authorList>
            <person name="Bruna T."/>
            <person name="Aryal R."/>
            <person name="Dudchenko O."/>
            <person name="Sargent D.J."/>
            <person name="Mead D."/>
            <person name="Buti M."/>
            <person name="Cavallini A."/>
            <person name="Hytonen T."/>
            <person name="Andres J."/>
            <person name="Pham M."/>
            <person name="Weisz D."/>
            <person name="Mascagni F."/>
            <person name="Usai G."/>
            <person name="Natali L."/>
            <person name="Bassil N."/>
            <person name="Fernandez G.E."/>
            <person name="Lomsadze A."/>
            <person name="Armour M."/>
            <person name="Olukolu B."/>
            <person name="Poorten T."/>
            <person name="Britton C."/>
            <person name="Davik J."/>
            <person name="Ashrafi H."/>
            <person name="Aiden E.L."/>
            <person name="Borodovsky M."/>
            <person name="Worthington M."/>
        </authorList>
    </citation>
    <scope>NUCLEOTIDE SEQUENCE [LARGE SCALE GENOMIC DNA]</scope>
    <source>
        <strain evidence="6">PI 553951</strain>
    </source>
</reference>
<dbReference type="Gene3D" id="3.40.50.300">
    <property type="entry name" value="P-loop containing nucleotide triphosphate hydrolases"/>
    <property type="match status" value="1"/>
</dbReference>
<evidence type="ECO:0000313" key="6">
    <source>
        <dbReference type="EMBL" id="KAK9950443.1"/>
    </source>
</evidence>
<evidence type="ECO:0000313" key="7">
    <source>
        <dbReference type="Proteomes" id="UP001457282"/>
    </source>
</evidence>
<keyword evidence="1" id="KW-0433">Leucine-rich repeat</keyword>
<evidence type="ECO:0000256" key="1">
    <source>
        <dbReference type="ARBA" id="ARBA00022614"/>
    </source>
</evidence>
<name>A0AAW1YPG2_RUBAR</name>
<keyword evidence="2" id="KW-0677">Repeat</keyword>
<dbReference type="GO" id="GO:0043531">
    <property type="term" value="F:ADP binding"/>
    <property type="evidence" value="ECO:0007669"/>
    <property type="project" value="InterPro"/>
</dbReference>
<dbReference type="InterPro" id="IPR032675">
    <property type="entry name" value="LRR_dom_sf"/>
</dbReference>
<dbReference type="InterPro" id="IPR058546">
    <property type="entry name" value="RPS4B/Roq1-like_LRR"/>
</dbReference>
<dbReference type="Pfam" id="PF07725">
    <property type="entry name" value="LRR_3"/>
    <property type="match status" value="1"/>
</dbReference>
<dbReference type="Pfam" id="PF23282">
    <property type="entry name" value="WHD_ROQ1"/>
    <property type="match status" value="1"/>
</dbReference>
<dbReference type="Gene3D" id="3.40.50.10140">
    <property type="entry name" value="Toll/interleukin-1 receptor homology (TIR) domain"/>
    <property type="match status" value="1"/>
</dbReference>
<dbReference type="InterPro" id="IPR002182">
    <property type="entry name" value="NB-ARC"/>
</dbReference>
<proteinExistence type="predicted"/>
<feature type="domain" description="TIR" evidence="5">
    <location>
        <begin position="11"/>
        <end position="175"/>
    </location>
</feature>
<dbReference type="InterPro" id="IPR058192">
    <property type="entry name" value="WHD_ROQ1-like"/>
</dbReference>
<dbReference type="Pfam" id="PF01582">
    <property type="entry name" value="TIR"/>
    <property type="match status" value="1"/>
</dbReference>
<dbReference type="FunFam" id="3.40.50.10140:FF:000007">
    <property type="entry name" value="Disease resistance protein (TIR-NBS-LRR class)"/>
    <property type="match status" value="1"/>
</dbReference>
<dbReference type="Gene3D" id="3.80.10.10">
    <property type="entry name" value="Ribonuclease Inhibitor"/>
    <property type="match status" value="2"/>
</dbReference>
<dbReference type="GO" id="GO:0007165">
    <property type="term" value="P:signal transduction"/>
    <property type="evidence" value="ECO:0007669"/>
    <property type="project" value="InterPro"/>
</dbReference>
<dbReference type="SUPFAM" id="SSF52058">
    <property type="entry name" value="L domain-like"/>
    <property type="match status" value="1"/>
</dbReference>
<dbReference type="SUPFAM" id="SSF52540">
    <property type="entry name" value="P-loop containing nucleoside triphosphate hydrolases"/>
    <property type="match status" value="1"/>
</dbReference>
<evidence type="ECO:0000256" key="4">
    <source>
        <dbReference type="ARBA" id="ARBA00023027"/>
    </source>
</evidence>
<dbReference type="PANTHER" id="PTHR11017">
    <property type="entry name" value="LEUCINE-RICH REPEAT-CONTAINING PROTEIN"/>
    <property type="match status" value="1"/>
</dbReference>
<comment type="caution">
    <text evidence="6">The sequence shown here is derived from an EMBL/GenBank/DDBJ whole genome shotgun (WGS) entry which is preliminary data.</text>
</comment>
<dbReference type="GO" id="GO:0006952">
    <property type="term" value="P:defense response"/>
    <property type="evidence" value="ECO:0007669"/>
    <property type="project" value="UniProtKB-KW"/>
</dbReference>
<dbReference type="SUPFAM" id="SSF52200">
    <property type="entry name" value="Toll/Interleukin receptor TIR domain"/>
    <property type="match status" value="1"/>
</dbReference>
<dbReference type="PRINTS" id="PR00364">
    <property type="entry name" value="DISEASERSIST"/>
</dbReference>
<dbReference type="Gene3D" id="1.10.8.430">
    <property type="entry name" value="Helical domain of apoptotic protease-activating factors"/>
    <property type="match status" value="1"/>
</dbReference>
<dbReference type="Pfam" id="PF23286">
    <property type="entry name" value="LRR_13"/>
    <property type="match status" value="1"/>
</dbReference>
<evidence type="ECO:0000256" key="2">
    <source>
        <dbReference type="ARBA" id="ARBA00022737"/>
    </source>
</evidence>
<dbReference type="Proteomes" id="UP001457282">
    <property type="component" value="Unassembled WGS sequence"/>
</dbReference>
<dbReference type="PROSITE" id="PS50104">
    <property type="entry name" value="TIR"/>
    <property type="match status" value="1"/>
</dbReference>
<gene>
    <name evidence="6" type="ORF">M0R45_005935</name>
</gene>
<keyword evidence="7" id="KW-1185">Reference proteome</keyword>
<dbReference type="InterPro" id="IPR000157">
    <property type="entry name" value="TIR_dom"/>
</dbReference>
<sequence>MASSSAVLPKVKYDVFLSFRGEDTRNSFTSHLYAALNRMRIDVYVDYRLENGDDIARALLTAIEQSNCAVIIFSKNYASSRWCLDELVHILRCKEIYGQFVIPIFYGIDPADVRKQKGSYEAIFARHDQGPFKDMVPMWRSALTSATNLSGFDSQSVRSESELVEEVVQHILKILNRGLSSNLEGLVGIESRMKQIESLLCIDAQDVGIRTVGIWGMGGIGKTTLAQAVFDKLSSQFEACCFLPNVRETSATKGGISPQLYNLRDMLLRKLLGERNVPNQTTPTIERFVKERLQRTKVLVVLDDIDDCSQLEFLVGDQVSFGSGSRIIITTRDKRQLIEMEVLRKGADHDVKIYEVEELNGDEARQLFHVNAPRDICSAADSKEFLIKVIDYAAGNPLALKIWRSLFFRCKRKEDLEDLWNKLTKFPHKHLQDLCRISYEALEENEREIFLDMVCFHKGNKIVDVKRELDACGFFSNIGIEILIDMSLISIKDEHLWIHNVIQEFGWDIVQKECPEEPGKRTRLYTPADICHVLEEATGTATVESISLDMANIGVLKLSPQALKNMHNLRFLKFCNLLSEECNVRILDDLESLPGALRYLCWPKYCMKSFPSKFSPYNLVELHMRNSKLQRLWNKDQNPRNLKWIDLSYSKELVEVPDISESRNIESINLQGCTALVEVPSYFQPLHNLKSLNLKNCSSLGTLSEMPQNMEFLDLGWTAVEGLPSSIWSLENLVKLNLNSCRCIKNLPDSTWNLNSLTSLDLARTGIEGLPSSIECLSEVVSIKLKDCRSLLSLPTSICKLKSIKKLSLSRCYNFEHFPEILEPMECLEFLCLSHTRIKELPSSIENLVGLKTLELSGCRSLEFIPSSIYNLTLLEKLKLDGCGKLKALPFVRNASILYGWQNRR</sequence>